<dbReference type="InterPro" id="IPR017439">
    <property type="entry name" value="Amidohydrolase"/>
</dbReference>
<reference evidence="3 4" key="1">
    <citation type="submission" date="2020-12" db="EMBL/GenBank/DDBJ databases">
        <title>WGS of Thermoactinomyces spp.</title>
        <authorList>
            <person name="Cheng K."/>
        </authorList>
    </citation>
    <scope>NUCLEOTIDE SEQUENCE [LARGE SCALE GENOMIC DNA]</scope>
    <source>
        <strain evidence="4">CICC 10671\DSM 43846</strain>
    </source>
</reference>
<dbReference type="Pfam" id="PF01546">
    <property type="entry name" value="Peptidase_M20"/>
    <property type="match status" value="1"/>
</dbReference>
<dbReference type="GO" id="GO:0016787">
    <property type="term" value="F:hydrolase activity"/>
    <property type="evidence" value="ECO:0007669"/>
    <property type="project" value="UniProtKB-KW"/>
</dbReference>
<dbReference type="SUPFAM" id="SSF53187">
    <property type="entry name" value="Zn-dependent exopeptidases"/>
    <property type="match status" value="1"/>
</dbReference>
<accession>A0A8I1AEA9</accession>
<comment type="caution">
    <text evidence="3">The sequence shown here is derived from an EMBL/GenBank/DDBJ whole genome shotgun (WGS) entry which is preliminary data.</text>
</comment>
<protein>
    <submittedName>
        <fullName evidence="3">Amidohydrolase</fullName>
    </submittedName>
</protein>
<feature type="domain" description="Peptidase M20 dimerisation" evidence="2">
    <location>
        <begin position="191"/>
        <end position="281"/>
    </location>
</feature>
<organism evidence="3 4">
    <name type="scientific">Thermoactinomyces intermedius</name>
    <dbReference type="NCBI Taxonomy" id="2024"/>
    <lineage>
        <taxon>Bacteria</taxon>
        <taxon>Bacillati</taxon>
        <taxon>Bacillota</taxon>
        <taxon>Bacilli</taxon>
        <taxon>Bacillales</taxon>
        <taxon>Thermoactinomycetaceae</taxon>
        <taxon>Thermoactinomyces</taxon>
    </lineage>
</organism>
<keyword evidence="3" id="KW-0378">Hydrolase</keyword>
<comment type="cofactor">
    <cofactor evidence="1">
        <name>Mn(2+)</name>
        <dbReference type="ChEBI" id="CHEBI:29035"/>
    </cofactor>
    <text evidence="1">The Mn(2+) ion enhances activity.</text>
</comment>
<keyword evidence="1" id="KW-0464">Manganese</keyword>
<dbReference type="Pfam" id="PF07687">
    <property type="entry name" value="M20_dimer"/>
    <property type="match status" value="1"/>
</dbReference>
<dbReference type="InterPro" id="IPR011650">
    <property type="entry name" value="Peptidase_M20_dimer"/>
</dbReference>
<dbReference type="PANTHER" id="PTHR11014">
    <property type="entry name" value="PEPTIDASE M20 FAMILY MEMBER"/>
    <property type="match status" value="1"/>
</dbReference>
<dbReference type="PANTHER" id="PTHR11014:SF63">
    <property type="entry name" value="METALLOPEPTIDASE, PUTATIVE (AFU_ORTHOLOGUE AFUA_6G09600)-RELATED"/>
    <property type="match status" value="1"/>
</dbReference>
<evidence type="ECO:0000259" key="2">
    <source>
        <dbReference type="Pfam" id="PF07687"/>
    </source>
</evidence>
<dbReference type="Gene3D" id="3.40.630.10">
    <property type="entry name" value="Zn peptidases"/>
    <property type="match status" value="1"/>
</dbReference>
<feature type="binding site" evidence="1">
    <location>
        <position position="364"/>
    </location>
    <ligand>
        <name>Mn(2+)</name>
        <dbReference type="ChEBI" id="CHEBI:29035"/>
        <label>2</label>
    </ligand>
</feature>
<dbReference type="EMBL" id="JAECVW010000012">
    <property type="protein sequence ID" value="MBH8596276.1"/>
    <property type="molecule type" value="Genomic_DNA"/>
</dbReference>
<dbReference type="NCBIfam" id="TIGR01891">
    <property type="entry name" value="amidohydrolases"/>
    <property type="match status" value="1"/>
</dbReference>
<dbReference type="SUPFAM" id="SSF55031">
    <property type="entry name" value="Bacterial exopeptidase dimerisation domain"/>
    <property type="match status" value="1"/>
</dbReference>
<dbReference type="AlphaFoldDB" id="A0A8I1AEA9"/>
<feature type="binding site" evidence="1">
    <location>
        <position position="167"/>
    </location>
    <ligand>
        <name>Mn(2+)</name>
        <dbReference type="ChEBI" id="CHEBI:29035"/>
        <label>2</label>
    </ligand>
</feature>
<feature type="binding site" evidence="1">
    <location>
        <position position="102"/>
    </location>
    <ligand>
        <name>Mn(2+)</name>
        <dbReference type="ChEBI" id="CHEBI:29035"/>
        <label>2</label>
    </ligand>
</feature>
<dbReference type="Gene3D" id="3.30.70.360">
    <property type="match status" value="1"/>
</dbReference>
<evidence type="ECO:0000256" key="1">
    <source>
        <dbReference type="PIRSR" id="PIRSR005962-1"/>
    </source>
</evidence>
<dbReference type="GO" id="GO:0046872">
    <property type="term" value="F:metal ion binding"/>
    <property type="evidence" value="ECO:0007669"/>
    <property type="project" value="UniProtKB-KW"/>
</dbReference>
<keyword evidence="1" id="KW-0479">Metal-binding</keyword>
<feature type="binding site" evidence="1">
    <location>
        <position position="100"/>
    </location>
    <ligand>
        <name>Mn(2+)</name>
        <dbReference type="ChEBI" id="CHEBI:29035"/>
        <label>2</label>
    </ligand>
</feature>
<dbReference type="InterPro" id="IPR002933">
    <property type="entry name" value="Peptidase_M20"/>
</dbReference>
<dbReference type="RefSeq" id="WP_181732956.1">
    <property type="nucleotide sequence ID" value="NZ_JACEIR010000014.1"/>
</dbReference>
<sequence>MVQRAQALSDKIISWRRQIHSNPELSFQEFQTSEFVVEMLKKIPGMKVETGVGYPTAVVGTLTSGEGPSIAIRADMDALPILEMNQHAFRSKNEGIMHACGHDAHTAILLGTAHLLAECFEQESVRGTVKFLFQPAEEDTDEDGLTGAQYMIRAGVLQDVDCAIALHMSPENPVGKIRVHDGYSMANVDVFEAGISGTGGHGAYPHLGTDPVWMLGLVLQSLHGIVARRISPLEPAVISIGQIRAGSTSNVIPSEVWIQGTMRSYDPAVRDELARELEKAFSVVRVFGGEYQLSIHRGEPALKNDPVVNRWIETTIQDLFPDFQVIRTPFGLGGEDFAWMTQQIPGAMFFLGCQLPDGVKRDLHTPVFDIDERCLPAGVAILAETARRYLTGQYRWHDKEGVGVDGS</sequence>
<gene>
    <name evidence="3" type="ORF">I8U20_13285</name>
</gene>
<feature type="binding site" evidence="1">
    <location>
        <position position="138"/>
    </location>
    <ligand>
        <name>Mn(2+)</name>
        <dbReference type="ChEBI" id="CHEBI:29035"/>
        <label>2</label>
    </ligand>
</feature>
<dbReference type="PIRSF" id="PIRSF005962">
    <property type="entry name" value="Pept_M20D_amidohydro"/>
    <property type="match status" value="1"/>
</dbReference>
<evidence type="ECO:0000313" key="4">
    <source>
        <dbReference type="Proteomes" id="UP000633619"/>
    </source>
</evidence>
<dbReference type="Proteomes" id="UP000633619">
    <property type="component" value="Unassembled WGS sequence"/>
</dbReference>
<name>A0A8I1AEA9_THEIN</name>
<dbReference type="InterPro" id="IPR036264">
    <property type="entry name" value="Bact_exopeptidase_dim_dom"/>
</dbReference>
<evidence type="ECO:0000313" key="3">
    <source>
        <dbReference type="EMBL" id="MBH8596276.1"/>
    </source>
</evidence>
<proteinExistence type="predicted"/>
<keyword evidence="4" id="KW-1185">Reference proteome</keyword>